<protein>
    <recommendedName>
        <fullName evidence="1">Glycosyltransferase 2-like domain-containing protein</fullName>
    </recommendedName>
</protein>
<organism evidence="2 3">
    <name type="scientific">Caldovatus sediminis</name>
    <dbReference type="NCBI Taxonomy" id="2041189"/>
    <lineage>
        <taxon>Bacteria</taxon>
        <taxon>Pseudomonadati</taxon>
        <taxon>Pseudomonadota</taxon>
        <taxon>Alphaproteobacteria</taxon>
        <taxon>Acetobacterales</taxon>
        <taxon>Roseomonadaceae</taxon>
        <taxon>Caldovatus</taxon>
    </lineage>
</organism>
<feature type="domain" description="Glycosyltransferase 2-like" evidence="1">
    <location>
        <begin position="347"/>
        <end position="467"/>
    </location>
</feature>
<sequence>MWYAAVLGNLRANAINAARSYVRRRPWLKRRLLRLLRPLWPYLQPRLVRQTDTNYRSWIRRYDTLSDADREAILAHIARLPRRPLISVVMPAYETPERFLREAIASVQAQLYPHWELCVADDASPSPHVARVLEEAARADARIRWVRRETNGHISAATNTALALATGEWVALMDHDDLLAEHALYEVAVEINANPDAALIYSDEDKVDAGGRRNAPYFKPDFDPDLLLGQNLVNHLGVYRRDLLTAIGGMREGFEGSQDHDLALRAVGACGAERVRHIPAVLYHWRQAAGPASFSEAYLARCVDAARRAVAEHLAARGVRAEVITAPLAPAYLRVVWPLPDPAPLVSVIIPTRDRVDLLRGCVEGLLHRTGYGPIEVLIADNGSEEARTRELFAMLARDARVRVLPMPGPFNYSRLNNRAVAEARGEVLLLLNNDTEVLEPGWLREMVSHAVRPEIGAVGCKLLYPNGRVQHGGVILGIGWPCGVAGHHFVGAAGGAAGPFGQLALVRSTSAVTAACLAVRRHVFEEAGGLDEENLPVAFNDVDLCLRIRERGYRNLWTPFAVLRHWESVSRGLDLEGENARRFRREIAYMRRRWGAVLDNDPFWNPNLSLSDSMRTLAWPPRRERPWRCAAS</sequence>
<dbReference type="Pfam" id="PF00535">
    <property type="entry name" value="Glycos_transf_2"/>
    <property type="match status" value="2"/>
</dbReference>
<name>A0A8J2ZES6_9PROT</name>
<dbReference type="InterPro" id="IPR001173">
    <property type="entry name" value="Glyco_trans_2-like"/>
</dbReference>
<dbReference type="InterPro" id="IPR029044">
    <property type="entry name" value="Nucleotide-diphossugar_trans"/>
</dbReference>
<dbReference type="SUPFAM" id="SSF53448">
    <property type="entry name" value="Nucleotide-diphospho-sugar transferases"/>
    <property type="match status" value="2"/>
</dbReference>
<dbReference type="EMBL" id="BMKS01000020">
    <property type="protein sequence ID" value="GGG49685.1"/>
    <property type="molecule type" value="Genomic_DNA"/>
</dbReference>
<comment type="caution">
    <text evidence="2">The sequence shown here is derived from an EMBL/GenBank/DDBJ whole genome shotgun (WGS) entry which is preliminary data.</text>
</comment>
<evidence type="ECO:0000259" key="1">
    <source>
        <dbReference type="Pfam" id="PF00535"/>
    </source>
</evidence>
<reference evidence="2 3" key="1">
    <citation type="journal article" date="2014" name="Int. J. Syst. Evol. Microbiol.">
        <title>Complete genome sequence of Corynebacterium casei LMG S-19264T (=DSM 44701T), isolated from a smear-ripened cheese.</title>
        <authorList>
            <consortium name="US DOE Joint Genome Institute (JGI-PGF)"/>
            <person name="Walter F."/>
            <person name="Albersmeier A."/>
            <person name="Kalinowski J."/>
            <person name="Ruckert C."/>
        </authorList>
    </citation>
    <scope>NUCLEOTIDE SEQUENCE [LARGE SCALE GENOMIC DNA]</scope>
    <source>
        <strain evidence="2 3">CGMCC 1.16330</strain>
    </source>
</reference>
<evidence type="ECO:0000313" key="3">
    <source>
        <dbReference type="Proteomes" id="UP000597507"/>
    </source>
</evidence>
<dbReference type="PANTHER" id="PTHR43685">
    <property type="entry name" value="GLYCOSYLTRANSFERASE"/>
    <property type="match status" value="1"/>
</dbReference>
<dbReference type="CDD" id="cd04186">
    <property type="entry name" value="GT_2_like_c"/>
    <property type="match status" value="1"/>
</dbReference>
<dbReference type="Gene3D" id="3.90.550.10">
    <property type="entry name" value="Spore Coat Polysaccharide Biosynthesis Protein SpsA, Chain A"/>
    <property type="match status" value="2"/>
</dbReference>
<feature type="domain" description="Glycosyltransferase 2-like" evidence="1">
    <location>
        <begin position="87"/>
        <end position="244"/>
    </location>
</feature>
<dbReference type="InterPro" id="IPR050834">
    <property type="entry name" value="Glycosyltransf_2"/>
</dbReference>
<dbReference type="AlphaFoldDB" id="A0A8J2ZES6"/>
<dbReference type="GO" id="GO:0044010">
    <property type="term" value="P:single-species biofilm formation"/>
    <property type="evidence" value="ECO:0007669"/>
    <property type="project" value="TreeGrafter"/>
</dbReference>
<keyword evidence="3" id="KW-1185">Reference proteome</keyword>
<evidence type="ECO:0000313" key="2">
    <source>
        <dbReference type="EMBL" id="GGG49685.1"/>
    </source>
</evidence>
<dbReference type="CDD" id="cd04184">
    <property type="entry name" value="GT2_RfbC_Mx_like"/>
    <property type="match status" value="1"/>
</dbReference>
<gene>
    <name evidence="2" type="ORF">GCM10010964_41240</name>
</gene>
<accession>A0A8J2ZES6</accession>
<dbReference type="Proteomes" id="UP000597507">
    <property type="component" value="Unassembled WGS sequence"/>
</dbReference>
<dbReference type="PANTHER" id="PTHR43685:SF2">
    <property type="entry name" value="GLYCOSYLTRANSFERASE 2-LIKE DOMAIN-CONTAINING PROTEIN"/>
    <property type="match status" value="1"/>
</dbReference>
<proteinExistence type="predicted"/>